<dbReference type="OrthoDB" id="5979581at2759"/>
<sequence>MAVAFVHSHGYVHGDIHLRNVLVKLPSTLDQLAIDQFRQKYGEPETIPVTRVDGGPLPPNIPPRAVVPLYLGKKAQEFTLSDARGLVLSDFGEAFAPGTEQRLGRDCNTPLAKEHLRLFLNPTGRYRIRQTYGVSGLLSGRSWV</sequence>
<dbReference type="AlphaFoldDB" id="A0A8I3AV32"/>
<evidence type="ECO:0000313" key="1">
    <source>
        <dbReference type="EMBL" id="KAG7140651.1"/>
    </source>
</evidence>
<proteinExistence type="predicted"/>
<evidence type="ECO:0000313" key="2">
    <source>
        <dbReference type="Proteomes" id="UP000689129"/>
    </source>
</evidence>
<dbReference type="Proteomes" id="UP000689129">
    <property type="component" value="Unassembled WGS sequence"/>
</dbReference>
<reference evidence="1" key="1">
    <citation type="journal article" date="2021" name="Mol. Plant Pathol.">
        <title>A 20-kb lineage-specific genomic region tames virulence in pathogenic amphidiploid Verticillium longisporum.</title>
        <authorList>
            <person name="Harting R."/>
            <person name="Starke J."/>
            <person name="Kusch H."/>
            <person name="Poggeler S."/>
            <person name="Maurus I."/>
            <person name="Schluter R."/>
            <person name="Landesfeind M."/>
            <person name="Bulla I."/>
            <person name="Nowrousian M."/>
            <person name="de Jonge R."/>
            <person name="Stahlhut G."/>
            <person name="Hoff K.J."/>
            <person name="Asshauer K.P."/>
            <person name="Thurmer A."/>
            <person name="Stanke M."/>
            <person name="Daniel R."/>
            <person name="Morgenstern B."/>
            <person name="Thomma B.P.H.J."/>
            <person name="Kronstad J.W."/>
            <person name="Braus-Stromeyer S.A."/>
            <person name="Braus G.H."/>
        </authorList>
    </citation>
    <scope>NUCLEOTIDE SEQUENCE</scope>
    <source>
        <strain evidence="1">Vl32</strain>
    </source>
</reference>
<dbReference type="EMBL" id="JAEMWZ010000041">
    <property type="protein sequence ID" value="KAG7140651.1"/>
    <property type="molecule type" value="Genomic_DNA"/>
</dbReference>
<protein>
    <recommendedName>
        <fullName evidence="3">Protein kinase domain-containing protein</fullName>
    </recommendedName>
</protein>
<accession>A0A8I3AV32</accession>
<comment type="caution">
    <text evidence="1">The sequence shown here is derived from an EMBL/GenBank/DDBJ whole genome shotgun (WGS) entry which is preliminary data.</text>
</comment>
<gene>
    <name evidence="1" type="ORF">HYQ45_002604</name>
</gene>
<organism evidence="1 2">
    <name type="scientific">Verticillium longisporum</name>
    <name type="common">Verticillium dahliae var. longisporum</name>
    <dbReference type="NCBI Taxonomy" id="100787"/>
    <lineage>
        <taxon>Eukaryota</taxon>
        <taxon>Fungi</taxon>
        <taxon>Dikarya</taxon>
        <taxon>Ascomycota</taxon>
        <taxon>Pezizomycotina</taxon>
        <taxon>Sordariomycetes</taxon>
        <taxon>Hypocreomycetidae</taxon>
        <taxon>Glomerellales</taxon>
        <taxon>Plectosphaerellaceae</taxon>
        <taxon>Verticillium</taxon>
    </lineage>
</organism>
<evidence type="ECO:0008006" key="3">
    <source>
        <dbReference type="Google" id="ProtNLM"/>
    </source>
</evidence>
<name>A0A8I3AV32_VERLO</name>